<evidence type="ECO:0000256" key="2">
    <source>
        <dbReference type="ARBA" id="ARBA00002974"/>
    </source>
</evidence>
<dbReference type="PROSITE" id="PS51402">
    <property type="entry name" value="CATALASE_3"/>
    <property type="match status" value="1"/>
</dbReference>
<feature type="cross-link" description="3'-histidyl-3-tyrosine (His-Tyr)" evidence="15">
    <location>
        <begin position="362"/>
        <end position="385"/>
    </location>
</feature>
<dbReference type="PROSITE" id="PS00437">
    <property type="entry name" value="CATALASE_1"/>
    <property type="match status" value="1"/>
</dbReference>
<comment type="caution">
    <text evidence="19">The sequence shown here is derived from an EMBL/GenBank/DDBJ whole genome shotgun (WGS) entry which is preliminary data.</text>
</comment>
<feature type="active site" evidence="12">
    <location>
        <position position="171"/>
    </location>
</feature>
<feature type="binding site" evidence="14">
    <location>
        <position position="135"/>
    </location>
    <ligand>
        <name>heme</name>
        <dbReference type="ChEBI" id="CHEBI:30413"/>
    </ligand>
</feature>
<dbReference type="InterPro" id="IPR020835">
    <property type="entry name" value="Catalase_sf"/>
</dbReference>
<dbReference type="CDD" id="cd03132">
    <property type="entry name" value="GATase1_catalase"/>
    <property type="match status" value="1"/>
</dbReference>
<keyword evidence="5 11" id="KW-0575">Peroxidase</keyword>
<dbReference type="SMART" id="SM01060">
    <property type="entry name" value="Catalase"/>
    <property type="match status" value="1"/>
</dbReference>
<proteinExistence type="inferred from homology"/>
<keyword evidence="9 11" id="KW-0408">Iron</keyword>
<evidence type="ECO:0000256" key="11">
    <source>
        <dbReference type="PIRNR" id="PIRNR038927"/>
    </source>
</evidence>
<feature type="binding site" evidence="14">
    <location>
        <position position="381"/>
    </location>
    <ligand>
        <name>heme</name>
        <dbReference type="ChEBI" id="CHEBI:30413"/>
    </ligand>
</feature>
<keyword evidence="7 11" id="KW-0479">Metal-binding</keyword>
<evidence type="ECO:0000256" key="14">
    <source>
        <dbReference type="PIRSR" id="PIRSR038927-3"/>
    </source>
</evidence>
<dbReference type="GO" id="GO:0005829">
    <property type="term" value="C:cytosol"/>
    <property type="evidence" value="ECO:0007669"/>
    <property type="project" value="TreeGrafter"/>
</dbReference>
<dbReference type="EMBL" id="RXFT01000005">
    <property type="protein sequence ID" value="RUR67997.1"/>
    <property type="molecule type" value="Genomic_DNA"/>
</dbReference>
<name>A0A3S0XRY7_9BURK</name>
<dbReference type="GO" id="GO:0046872">
    <property type="term" value="F:metal ion binding"/>
    <property type="evidence" value="ECO:0007669"/>
    <property type="project" value="UniProtKB-KW"/>
</dbReference>
<comment type="cofactor">
    <cofactor evidence="1 11 13">
        <name>heme</name>
        <dbReference type="ChEBI" id="CHEBI:30413"/>
    </cofactor>
</comment>
<protein>
    <recommendedName>
        <fullName evidence="4 11">Catalase</fullName>
        <ecNumber evidence="4 11">1.11.1.6</ecNumber>
    </recommendedName>
</protein>
<dbReference type="Gene3D" id="2.40.180.10">
    <property type="entry name" value="Catalase core domain"/>
    <property type="match status" value="1"/>
</dbReference>
<comment type="function">
    <text evidence="2 11">Decomposes hydrogen peroxide into water and oxygen; serves to protect cells from the toxic effects of hydrogen peroxide.</text>
</comment>
<feature type="active site" evidence="12">
    <location>
        <position position="98"/>
    </location>
</feature>
<dbReference type="InterPro" id="IPR024708">
    <property type="entry name" value="Catalase_AS"/>
</dbReference>
<organism evidence="19 20">
    <name type="scientific">Variovorax guangxiensis</name>
    <dbReference type="NCBI Taxonomy" id="1775474"/>
    <lineage>
        <taxon>Bacteria</taxon>
        <taxon>Pseudomonadati</taxon>
        <taxon>Pseudomonadota</taxon>
        <taxon>Betaproteobacteria</taxon>
        <taxon>Burkholderiales</taxon>
        <taxon>Comamonadaceae</taxon>
        <taxon>Variovorax</taxon>
    </lineage>
</organism>
<dbReference type="PANTHER" id="PTHR42821">
    <property type="entry name" value="CATALASE"/>
    <property type="match status" value="1"/>
</dbReference>
<evidence type="ECO:0000256" key="5">
    <source>
        <dbReference type="ARBA" id="ARBA00022559"/>
    </source>
</evidence>
<evidence type="ECO:0000256" key="15">
    <source>
        <dbReference type="PIRSR" id="PIRSR038927-4"/>
    </source>
</evidence>
<feature type="domain" description="Catalase core" evidence="18">
    <location>
        <begin position="51"/>
        <end position="439"/>
    </location>
</feature>
<dbReference type="GO" id="GO:0004096">
    <property type="term" value="F:catalase activity"/>
    <property type="evidence" value="ECO:0007669"/>
    <property type="project" value="UniProtKB-UniRule"/>
</dbReference>
<dbReference type="Gene3D" id="1.20.1370.20">
    <property type="match status" value="1"/>
</dbReference>
<sequence>MKDPSKSTMSPQNKAAAGRRASAVKAGAADAANPKQQQLEGFTVEHPTTLTTNQGLQLPDNHNSLKAGVRGPTLLEDFILREKITHFDHERIPERAVHARGSAAHGYFQVYKSMSQFTCADFLQDPDAKTPVFVRFSTVAGSRGSADTVRDVRGFAVKFYTREGNYDLVGNNIPVFFIQDAIKFPDLIHAVKPEPHHEMPQAASAHDTFWDFVSLMPESTHMLMWAMSDRAIPRSLRMMEGFGVHTFRFINSRGESHFVKFHWKPKLGIHGLAWDEAQKIAGKDPDFHRRDLWEAIENGDFPEWELGVQLIPQDKEHSLGFDLLDPTKLIPEEMVPVQKIGRLVLNRNPDNFFAETEQVAFHPGHLVPGIDFTNDPLLQGRLFSYTDTQISRLGGANFHELPINRGVCPFHNFQRDGMHRQTIARGQVAYEPNTLGSGTEFRVDGGSHGFQSFPEEIDPPKVRRRSASFDDHFTQARLFFESQSAAEKEHIIAAFRFELSKLDVPAIRQRMVDNLAHVDEKLARRVAEPLGIGEPDAKAAAGRAGFRDHRMSLPIDESPALSMADTGDGSIRTRKIAILVADGVDSASLKPIRDALEQAGAQCKVVGPRLGTVASASRRQIEVDATFVNTPSVMFDAVLVPAGAEGAAALAGMGDAVHFVLEAYKHCKAICTVGEGARLLATLGIDEQTSPDDAPAGVVVAETPVTNLGDSTAASGIAQRFAAAIAKHRHWDRANIDAVPA</sequence>
<dbReference type="Pfam" id="PF00199">
    <property type="entry name" value="Catalase"/>
    <property type="match status" value="1"/>
</dbReference>
<evidence type="ECO:0000256" key="7">
    <source>
        <dbReference type="ARBA" id="ARBA00022723"/>
    </source>
</evidence>
<dbReference type="CDD" id="cd08155">
    <property type="entry name" value="catalase_clade_2"/>
    <property type="match status" value="1"/>
</dbReference>
<evidence type="ECO:0000256" key="8">
    <source>
        <dbReference type="ARBA" id="ARBA00023002"/>
    </source>
</evidence>
<keyword evidence="8 11" id="KW-0560">Oxidoreductase</keyword>
<dbReference type="Pfam" id="PF06628">
    <property type="entry name" value="Catalase-rel"/>
    <property type="match status" value="1"/>
</dbReference>
<comment type="similarity">
    <text evidence="3">Belongs to the catalase family. HPII subfamily.</text>
</comment>
<keyword evidence="6 11" id="KW-0349">Heme</keyword>
<feature type="compositionally biased region" description="Polar residues" evidence="17">
    <location>
        <begin position="1"/>
        <end position="13"/>
    </location>
</feature>
<comment type="catalytic activity">
    <reaction evidence="11 16">
        <text>2 H2O2 = O2 + 2 H2O</text>
        <dbReference type="Rhea" id="RHEA:20309"/>
        <dbReference type="ChEBI" id="CHEBI:15377"/>
        <dbReference type="ChEBI" id="CHEBI:15379"/>
        <dbReference type="ChEBI" id="CHEBI:16240"/>
        <dbReference type="EC" id="1.11.1.6"/>
    </reaction>
</comment>
<reference evidence="19 20" key="1">
    <citation type="submission" date="2018-12" db="EMBL/GenBank/DDBJ databases">
        <title>The genome sequences of Variovorax guangxiensis DSM 27352.</title>
        <authorList>
            <person name="Gao J."/>
            <person name="Sun J."/>
        </authorList>
    </citation>
    <scope>NUCLEOTIDE SEQUENCE [LARGE SCALE GENOMIC DNA]</scope>
    <source>
        <strain evidence="19 20">DSM 27352</strain>
    </source>
</reference>
<dbReference type="InterPro" id="IPR029062">
    <property type="entry name" value="Class_I_gatase-like"/>
</dbReference>
<dbReference type="InterPro" id="IPR043156">
    <property type="entry name" value="Catalase_clade2_helical"/>
</dbReference>
<evidence type="ECO:0000256" key="17">
    <source>
        <dbReference type="SAM" id="MobiDB-lite"/>
    </source>
</evidence>
<feature type="binding site" evidence="14">
    <location>
        <position position="392"/>
    </location>
    <ligand>
        <name>heme</name>
        <dbReference type="ChEBI" id="CHEBI:30413"/>
    </ligand>
</feature>
<evidence type="ECO:0000256" key="6">
    <source>
        <dbReference type="ARBA" id="ARBA00022617"/>
    </source>
</evidence>
<dbReference type="EC" id="1.11.1.6" evidence="4 11"/>
<evidence type="ECO:0000256" key="9">
    <source>
        <dbReference type="ARBA" id="ARBA00023004"/>
    </source>
</evidence>
<dbReference type="GO" id="GO:0006979">
    <property type="term" value="P:response to oxidative stress"/>
    <property type="evidence" value="ECO:0007669"/>
    <property type="project" value="InterPro"/>
</dbReference>
<dbReference type="Pfam" id="PF18011">
    <property type="entry name" value="Catalase_C"/>
    <property type="match status" value="1"/>
</dbReference>
<evidence type="ECO:0000256" key="13">
    <source>
        <dbReference type="PIRSR" id="PIRSR038927-2"/>
    </source>
</evidence>
<dbReference type="InterPro" id="IPR002226">
    <property type="entry name" value="Catalase_haem_BS"/>
</dbReference>
<feature type="binding site" evidence="14">
    <location>
        <position position="184"/>
    </location>
    <ligand>
        <name>heme</name>
        <dbReference type="ChEBI" id="CHEBI:30413"/>
    </ligand>
</feature>
<evidence type="ECO:0000313" key="20">
    <source>
        <dbReference type="Proteomes" id="UP000281118"/>
    </source>
</evidence>
<keyword evidence="10 11" id="KW-0376">Hydrogen peroxide</keyword>
<evidence type="ECO:0000256" key="3">
    <source>
        <dbReference type="ARBA" id="ARBA00010660"/>
    </source>
</evidence>
<dbReference type="PIRSF" id="PIRSF038927">
    <property type="entry name" value="Catalase_clade2"/>
    <property type="match status" value="1"/>
</dbReference>
<dbReference type="InterPro" id="IPR010582">
    <property type="entry name" value="Catalase_immune_responsive"/>
</dbReference>
<dbReference type="Gene3D" id="3.40.50.880">
    <property type="match status" value="1"/>
</dbReference>
<dbReference type="OrthoDB" id="9761719at2"/>
<dbReference type="NCBIfam" id="NF008422">
    <property type="entry name" value="PRK11249.1"/>
    <property type="match status" value="1"/>
</dbReference>
<dbReference type="GO" id="GO:0020037">
    <property type="term" value="F:heme binding"/>
    <property type="evidence" value="ECO:0007669"/>
    <property type="project" value="UniProtKB-UniRule"/>
</dbReference>
<gene>
    <name evidence="19" type="ORF">EJP67_13110</name>
</gene>
<feature type="compositionally biased region" description="Low complexity" evidence="17">
    <location>
        <begin position="14"/>
        <end position="32"/>
    </location>
</feature>
<evidence type="ECO:0000259" key="18">
    <source>
        <dbReference type="SMART" id="SM01060"/>
    </source>
</evidence>
<dbReference type="PRINTS" id="PR00067">
    <property type="entry name" value="CATALASE"/>
</dbReference>
<feature type="binding site" description="axial binding residue" evidence="13">
    <location>
        <position position="385"/>
    </location>
    <ligand>
        <name>heme</name>
        <dbReference type="ChEBI" id="CHEBI:30413"/>
    </ligand>
    <ligandPart>
        <name>Fe</name>
        <dbReference type="ChEBI" id="CHEBI:18248"/>
    </ligandPart>
</feature>
<dbReference type="InterPro" id="IPR011614">
    <property type="entry name" value="Catalase_core"/>
</dbReference>
<evidence type="ECO:0000256" key="16">
    <source>
        <dbReference type="RuleBase" id="RU000498"/>
    </source>
</evidence>
<dbReference type="InterPro" id="IPR024712">
    <property type="entry name" value="Catalase_clade2"/>
</dbReference>
<dbReference type="InterPro" id="IPR018028">
    <property type="entry name" value="Catalase"/>
</dbReference>
<dbReference type="GO" id="GO:0042744">
    <property type="term" value="P:hydrogen peroxide catabolic process"/>
    <property type="evidence" value="ECO:0007669"/>
    <property type="project" value="UniProtKB-UniRule"/>
</dbReference>
<dbReference type="PANTHER" id="PTHR42821:SF1">
    <property type="entry name" value="CATALASE-B"/>
    <property type="match status" value="1"/>
</dbReference>
<evidence type="ECO:0000256" key="10">
    <source>
        <dbReference type="ARBA" id="ARBA00023324"/>
    </source>
</evidence>
<accession>A0A3S0XRY7</accession>
<evidence type="ECO:0000313" key="19">
    <source>
        <dbReference type="EMBL" id="RUR67997.1"/>
    </source>
</evidence>
<dbReference type="SUPFAM" id="SSF52317">
    <property type="entry name" value="Class I glutamine amidotransferase-like"/>
    <property type="match status" value="1"/>
</dbReference>
<dbReference type="FunFam" id="2.40.180.10:FF:000003">
    <property type="entry name" value="Catalase"/>
    <property type="match status" value="1"/>
</dbReference>
<evidence type="ECO:0000256" key="12">
    <source>
        <dbReference type="PIRSR" id="PIRSR038927-1"/>
    </source>
</evidence>
<evidence type="ECO:0000256" key="4">
    <source>
        <dbReference type="ARBA" id="ARBA00012314"/>
    </source>
</evidence>
<feature type="region of interest" description="Disordered" evidence="17">
    <location>
        <begin position="1"/>
        <end position="35"/>
    </location>
</feature>
<dbReference type="Proteomes" id="UP000281118">
    <property type="component" value="Unassembled WGS sequence"/>
</dbReference>
<dbReference type="AlphaFoldDB" id="A0A3S0XRY7"/>
<feature type="binding site" evidence="14">
    <location>
        <position position="95"/>
    </location>
    <ligand>
        <name>heme</name>
        <dbReference type="ChEBI" id="CHEBI:30413"/>
    </ligand>
</feature>
<dbReference type="PROSITE" id="PS00438">
    <property type="entry name" value="CATALASE_2"/>
    <property type="match status" value="1"/>
</dbReference>
<evidence type="ECO:0000256" key="1">
    <source>
        <dbReference type="ARBA" id="ARBA00001971"/>
    </source>
</evidence>
<dbReference type="SUPFAM" id="SSF56634">
    <property type="entry name" value="Heme-dependent catalase-like"/>
    <property type="match status" value="1"/>
</dbReference>
<dbReference type="InterPro" id="IPR041399">
    <property type="entry name" value="Catalase_large_C"/>
</dbReference>